<keyword evidence="2" id="KW-1185">Reference proteome</keyword>
<accession>A0A915I321</accession>
<dbReference type="AlphaFoldDB" id="A0A915I321"/>
<evidence type="ECO:0000313" key="2">
    <source>
        <dbReference type="Proteomes" id="UP000887565"/>
    </source>
</evidence>
<name>A0A915I321_ROMCU</name>
<organism evidence="2 3">
    <name type="scientific">Romanomermis culicivorax</name>
    <name type="common">Nematode worm</name>
    <dbReference type="NCBI Taxonomy" id="13658"/>
    <lineage>
        <taxon>Eukaryota</taxon>
        <taxon>Metazoa</taxon>
        <taxon>Ecdysozoa</taxon>
        <taxon>Nematoda</taxon>
        <taxon>Enoplea</taxon>
        <taxon>Dorylaimia</taxon>
        <taxon>Mermithida</taxon>
        <taxon>Mermithoidea</taxon>
        <taxon>Mermithidae</taxon>
        <taxon>Romanomermis</taxon>
    </lineage>
</organism>
<reference evidence="3" key="1">
    <citation type="submission" date="2022-11" db="UniProtKB">
        <authorList>
            <consortium name="WormBaseParasite"/>
        </authorList>
    </citation>
    <scope>IDENTIFICATION</scope>
</reference>
<evidence type="ECO:0000313" key="3">
    <source>
        <dbReference type="WBParaSite" id="nRc.2.0.1.t08235-RA"/>
    </source>
</evidence>
<dbReference type="Proteomes" id="UP000887565">
    <property type="component" value="Unplaced"/>
</dbReference>
<feature type="region of interest" description="Disordered" evidence="1">
    <location>
        <begin position="113"/>
        <end position="141"/>
    </location>
</feature>
<protein>
    <submittedName>
        <fullName evidence="3">Uncharacterized protein</fullName>
    </submittedName>
</protein>
<evidence type="ECO:0000256" key="1">
    <source>
        <dbReference type="SAM" id="MobiDB-lite"/>
    </source>
</evidence>
<sequence length="171" mass="19648">MTSSIPTNVYSAPHVRHVLQSQKLMQMRNHDQENLLAAASIPEKYANNRMVVPEISIEENYDVSDRRRSCVMESFLQFWPAMRRPSSPGHLTCESNKEKLSLKMPCRLHVEESDDRHCSNSPPSAPIHERQPPMPSHRAKSIDNGQVLNDEKSLIDGQSKNTRFRFFSGQY</sequence>
<dbReference type="WBParaSite" id="nRc.2.0.1.t08235-RA">
    <property type="protein sequence ID" value="nRc.2.0.1.t08235-RA"/>
    <property type="gene ID" value="nRc.2.0.1.g08235"/>
</dbReference>
<proteinExistence type="predicted"/>